<dbReference type="InterPro" id="IPR036388">
    <property type="entry name" value="WH-like_DNA-bd_sf"/>
</dbReference>
<dbReference type="SMART" id="SM00418">
    <property type="entry name" value="HTH_ARSR"/>
    <property type="match status" value="1"/>
</dbReference>
<evidence type="ECO:0000256" key="3">
    <source>
        <dbReference type="ARBA" id="ARBA00023163"/>
    </source>
</evidence>
<dbReference type="InterPro" id="IPR012318">
    <property type="entry name" value="HTH_CRP"/>
</dbReference>
<keyword evidence="6" id="KW-1185">Reference proteome</keyword>
<name>A0ABV8FV45_9ACTN</name>
<dbReference type="InterPro" id="IPR011991">
    <property type="entry name" value="ArsR-like_HTH"/>
</dbReference>
<keyword evidence="3" id="KW-0804">Transcription</keyword>
<dbReference type="PROSITE" id="PS50987">
    <property type="entry name" value="HTH_ARSR_2"/>
    <property type="match status" value="1"/>
</dbReference>
<dbReference type="InterPro" id="IPR001845">
    <property type="entry name" value="HTH_ArsR_DNA-bd_dom"/>
</dbReference>
<keyword evidence="2" id="KW-0238">DNA-binding</keyword>
<proteinExistence type="predicted"/>
<dbReference type="NCBIfam" id="NF033788">
    <property type="entry name" value="HTH_metalloreg"/>
    <property type="match status" value="1"/>
</dbReference>
<accession>A0ABV8FV45</accession>
<evidence type="ECO:0000256" key="2">
    <source>
        <dbReference type="ARBA" id="ARBA00023125"/>
    </source>
</evidence>
<feature type="domain" description="HTH arsR-type" evidence="4">
    <location>
        <begin position="263"/>
        <end position="355"/>
    </location>
</feature>
<reference evidence="6" key="1">
    <citation type="journal article" date="2019" name="Int. J. Syst. Evol. Microbiol.">
        <title>The Global Catalogue of Microorganisms (GCM) 10K type strain sequencing project: providing services to taxonomists for standard genome sequencing and annotation.</title>
        <authorList>
            <consortium name="The Broad Institute Genomics Platform"/>
            <consortium name="The Broad Institute Genome Sequencing Center for Infectious Disease"/>
            <person name="Wu L."/>
            <person name="Ma J."/>
        </authorList>
    </citation>
    <scope>NUCLEOTIDE SEQUENCE [LARGE SCALE GENOMIC DNA]</scope>
    <source>
        <strain evidence="6">TBRC 1826</strain>
    </source>
</reference>
<protein>
    <submittedName>
        <fullName evidence="5">DUF5937 family protein</fullName>
    </submittedName>
</protein>
<gene>
    <name evidence="5" type="ORF">ACFOVU_25565</name>
</gene>
<dbReference type="CDD" id="cd00090">
    <property type="entry name" value="HTH_ARSR"/>
    <property type="match status" value="1"/>
</dbReference>
<dbReference type="SMART" id="SM00419">
    <property type="entry name" value="HTH_CRP"/>
    <property type="match status" value="1"/>
</dbReference>
<evidence type="ECO:0000259" key="4">
    <source>
        <dbReference type="PROSITE" id="PS50987"/>
    </source>
</evidence>
<dbReference type="Proteomes" id="UP001595847">
    <property type="component" value="Unassembled WGS sequence"/>
</dbReference>
<dbReference type="Gene3D" id="1.10.10.10">
    <property type="entry name" value="Winged helix-like DNA-binding domain superfamily/Winged helix DNA-binding domain"/>
    <property type="match status" value="1"/>
</dbReference>
<evidence type="ECO:0000313" key="5">
    <source>
        <dbReference type="EMBL" id="MFC3999304.1"/>
    </source>
</evidence>
<dbReference type="PANTHER" id="PTHR33154:SF33">
    <property type="entry name" value="TRANSCRIPTIONAL REPRESSOR SDPR"/>
    <property type="match status" value="1"/>
</dbReference>
<keyword evidence="1" id="KW-0805">Transcription regulation</keyword>
<evidence type="ECO:0000256" key="1">
    <source>
        <dbReference type="ARBA" id="ARBA00023015"/>
    </source>
</evidence>
<dbReference type="Pfam" id="PF19361">
    <property type="entry name" value="DUF5937"/>
    <property type="match status" value="1"/>
</dbReference>
<organism evidence="5 6">
    <name type="scientific">Nocardiopsis sediminis</name>
    <dbReference type="NCBI Taxonomy" id="1778267"/>
    <lineage>
        <taxon>Bacteria</taxon>
        <taxon>Bacillati</taxon>
        <taxon>Actinomycetota</taxon>
        <taxon>Actinomycetes</taxon>
        <taxon>Streptosporangiales</taxon>
        <taxon>Nocardiopsidaceae</taxon>
        <taxon>Nocardiopsis</taxon>
    </lineage>
</organism>
<dbReference type="PANTHER" id="PTHR33154">
    <property type="entry name" value="TRANSCRIPTIONAL REGULATOR, ARSR FAMILY"/>
    <property type="match status" value="1"/>
</dbReference>
<dbReference type="EMBL" id="JBHSBH010000015">
    <property type="protein sequence ID" value="MFC3999304.1"/>
    <property type="molecule type" value="Genomic_DNA"/>
</dbReference>
<dbReference type="Pfam" id="PF12840">
    <property type="entry name" value="HTH_20"/>
    <property type="match status" value="1"/>
</dbReference>
<evidence type="ECO:0000313" key="6">
    <source>
        <dbReference type="Proteomes" id="UP001595847"/>
    </source>
</evidence>
<sequence>MPVLLDLVGAESSKVSVGTSPIAELQACLHSLAEPDHHLDSRPWLVQTGQSLSRELRQRLTEFAPLWARRRCRLLLPLCAPLDASVDDEIGRVARLPDPEFIAAAAYSIQGGAFDPQQAVTRPGEFIAACESRSFSRGELARFLLDDPDDFRNSLVRTLTDCVEEFFAKEWGRVRPRLRDEAEQTRSRLSGLSLAELISSVSPAAQPVQDGRAVRFDKLQNLTVALRGNRTFLIPTIHGRPHVIIRGEPGFPVVVHYPVAWRRQPPSIDEMQQRLTILSDPSRLALCRHLVNEAITTSDLSRRTNMTRPQVSRHLSKLRSAGLLRSERSGRYVYHRIDVHDLAQIGLELLRAIVR</sequence>
<dbReference type="SUPFAM" id="SSF46785">
    <property type="entry name" value="Winged helix' DNA-binding domain"/>
    <property type="match status" value="1"/>
</dbReference>
<dbReference type="PRINTS" id="PR00778">
    <property type="entry name" value="HTHARSR"/>
</dbReference>
<dbReference type="InterPro" id="IPR045981">
    <property type="entry name" value="DUF5937"/>
</dbReference>
<comment type="caution">
    <text evidence="5">The sequence shown here is derived from an EMBL/GenBank/DDBJ whole genome shotgun (WGS) entry which is preliminary data.</text>
</comment>
<dbReference type="InterPro" id="IPR051081">
    <property type="entry name" value="HTH_MetalResp_TranReg"/>
</dbReference>
<dbReference type="InterPro" id="IPR036390">
    <property type="entry name" value="WH_DNA-bd_sf"/>
</dbReference>
<dbReference type="RefSeq" id="WP_378537664.1">
    <property type="nucleotide sequence ID" value="NZ_JBHSBH010000015.1"/>
</dbReference>